<dbReference type="Gene3D" id="3.20.20.20">
    <property type="entry name" value="Dihydropteroate synthase-like"/>
    <property type="match status" value="1"/>
</dbReference>
<dbReference type="NCBIfam" id="TIGR01496">
    <property type="entry name" value="DHPS"/>
    <property type="match status" value="1"/>
</dbReference>
<dbReference type="GO" id="GO:0004156">
    <property type="term" value="F:dihydropteroate synthase activity"/>
    <property type="evidence" value="ECO:0007669"/>
    <property type="project" value="UniProtKB-EC"/>
</dbReference>
<dbReference type="PROSITE" id="PS00793">
    <property type="entry name" value="DHPS_2"/>
    <property type="match status" value="1"/>
</dbReference>
<evidence type="ECO:0000256" key="6">
    <source>
        <dbReference type="ARBA" id="ARBA00016919"/>
    </source>
</evidence>
<evidence type="ECO:0000256" key="2">
    <source>
        <dbReference type="ARBA" id="ARBA00001946"/>
    </source>
</evidence>
<evidence type="ECO:0000256" key="5">
    <source>
        <dbReference type="ARBA" id="ARBA00012458"/>
    </source>
</evidence>
<gene>
    <name evidence="14" type="ORF">ABID56_001851</name>
</gene>
<evidence type="ECO:0000313" key="14">
    <source>
        <dbReference type="EMBL" id="MET3683741.1"/>
    </source>
</evidence>
<dbReference type="RefSeq" id="WP_354220422.1">
    <property type="nucleotide sequence ID" value="NZ_JBEPMX010000009.1"/>
</dbReference>
<dbReference type="EC" id="2.5.1.15" evidence="5 12"/>
<dbReference type="Pfam" id="PF00809">
    <property type="entry name" value="Pterin_bind"/>
    <property type="match status" value="1"/>
</dbReference>
<evidence type="ECO:0000256" key="3">
    <source>
        <dbReference type="ARBA" id="ARBA00004763"/>
    </source>
</evidence>
<evidence type="ECO:0000256" key="4">
    <source>
        <dbReference type="ARBA" id="ARBA00009503"/>
    </source>
</evidence>
<dbReference type="SUPFAM" id="SSF51717">
    <property type="entry name" value="Dihydropteroate synthetase-like"/>
    <property type="match status" value="1"/>
</dbReference>
<feature type="domain" description="Pterin-binding" evidence="13">
    <location>
        <begin position="17"/>
        <end position="263"/>
    </location>
</feature>
<dbReference type="PANTHER" id="PTHR20941">
    <property type="entry name" value="FOLATE SYNTHESIS PROTEINS"/>
    <property type="match status" value="1"/>
</dbReference>
<keyword evidence="15" id="KW-1185">Reference proteome</keyword>
<accession>A0ABV2KYT5</accession>
<dbReference type="CDD" id="cd00739">
    <property type="entry name" value="DHPS"/>
    <property type="match status" value="1"/>
</dbReference>
<evidence type="ECO:0000256" key="7">
    <source>
        <dbReference type="ARBA" id="ARBA00022679"/>
    </source>
</evidence>
<keyword evidence="10 12" id="KW-0289">Folate biosynthesis</keyword>
<evidence type="ECO:0000256" key="1">
    <source>
        <dbReference type="ARBA" id="ARBA00000012"/>
    </source>
</evidence>
<dbReference type="EMBL" id="JBEPMX010000009">
    <property type="protein sequence ID" value="MET3683741.1"/>
    <property type="molecule type" value="Genomic_DNA"/>
</dbReference>
<keyword evidence="7 12" id="KW-0808">Transferase</keyword>
<dbReference type="PROSITE" id="PS50972">
    <property type="entry name" value="PTERIN_BINDING"/>
    <property type="match status" value="1"/>
</dbReference>
<keyword evidence="8 12" id="KW-0479">Metal-binding</keyword>
<comment type="catalytic activity">
    <reaction evidence="1">
        <text>(7,8-dihydropterin-6-yl)methyl diphosphate + 4-aminobenzoate = 7,8-dihydropteroate + diphosphate</text>
        <dbReference type="Rhea" id="RHEA:19949"/>
        <dbReference type="ChEBI" id="CHEBI:17836"/>
        <dbReference type="ChEBI" id="CHEBI:17839"/>
        <dbReference type="ChEBI" id="CHEBI:33019"/>
        <dbReference type="ChEBI" id="CHEBI:72950"/>
        <dbReference type="EC" id="2.5.1.15"/>
    </reaction>
</comment>
<dbReference type="InterPro" id="IPR011005">
    <property type="entry name" value="Dihydropteroate_synth-like_sf"/>
</dbReference>
<dbReference type="PROSITE" id="PS00792">
    <property type="entry name" value="DHPS_1"/>
    <property type="match status" value="1"/>
</dbReference>
<dbReference type="InterPro" id="IPR000489">
    <property type="entry name" value="Pterin-binding_dom"/>
</dbReference>
<comment type="function">
    <text evidence="12">Catalyzes the condensation of para-aminobenzoate (pABA) with 6-hydroxymethyl-7,8-dihydropterin diphosphate (DHPt-PP) to form 7,8-dihydropteroate (H2Pte), the immediate precursor of folate derivatives.</text>
</comment>
<evidence type="ECO:0000256" key="8">
    <source>
        <dbReference type="ARBA" id="ARBA00022723"/>
    </source>
</evidence>
<dbReference type="PANTHER" id="PTHR20941:SF1">
    <property type="entry name" value="FOLIC ACID SYNTHESIS PROTEIN FOL1"/>
    <property type="match status" value="1"/>
</dbReference>
<evidence type="ECO:0000256" key="12">
    <source>
        <dbReference type="RuleBase" id="RU361205"/>
    </source>
</evidence>
<proteinExistence type="inferred from homology"/>
<evidence type="ECO:0000313" key="15">
    <source>
        <dbReference type="Proteomes" id="UP001549167"/>
    </source>
</evidence>
<dbReference type="InterPro" id="IPR006390">
    <property type="entry name" value="DHP_synth_dom"/>
</dbReference>
<evidence type="ECO:0000256" key="11">
    <source>
        <dbReference type="ARBA" id="ARBA00030193"/>
    </source>
</evidence>
<evidence type="ECO:0000259" key="13">
    <source>
        <dbReference type="PROSITE" id="PS50972"/>
    </source>
</evidence>
<protein>
    <recommendedName>
        <fullName evidence="6 12">Dihydropteroate synthase</fullName>
        <shortName evidence="12">DHPS</shortName>
        <ecNumber evidence="5 12">2.5.1.15</ecNumber>
    </recommendedName>
    <alternativeName>
        <fullName evidence="11 12">Dihydropteroate pyrophosphorylase</fullName>
    </alternativeName>
</protein>
<comment type="cofactor">
    <cofactor evidence="2 12">
        <name>Mg(2+)</name>
        <dbReference type="ChEBI" id="CHEBI:18420"/>
    </cofactor>
</comment>
<comment type="pathway">
    <text evidence="3 12">Cofactor biosynthesis; tetrahydrofolate biosynthesis; 7,8-dihydrofolate from 2-amino-4-hydroxy-6-hydroxymethyl-7,8-dihydropteridine diphosphate and 4-aminobenzoate: step 1/2.</text>
</comment>
<sequence length="277" mass="30332">MRHKNAVVDTLRLHEETAIMGILNVTPDSFSDGGQFDRLNDAVQQAKQMESDGAKIIDVGGESTRPGHTPVTVQEEIDRVEPVIKALSDTINSPISIDTFKADTAQAAARAGATMINDVWGAKYDPEIAAVAHEFDIPIVLMHNQTQPVYDDMVDDMKASLVESINIVKQYGVSDDQIILDPGVGFGKTLHQNLLVMRRLHEFKALGYPVLLGTSRKSLIGKTLDLPVDERLEGTIATVCQGVSQGVEIVRVHDVKAVYRATKMMDAMLGKRWDVNG</sequence>
<name>A0ABV2KYT5_9BACI</name>
<evidence type="ECO:0000256" key="9">
    <source>
        <dbReference type="ARBA" id="ARBA00022842"/>
    </source>
</evidence>
<dbReference type="InterPro" id="IPR045031">
    <property type="entry name" value="DHP_synth-like"/>
</dbReference>
<keyword evidence="9 12" id="KW-0460">Magnesium</keyword>
<evidence type="ECO:0000256" key="10">
    <source>
        <dbReference type="ARBA" id="ARBA00022909"/>
    </source>
</evidence>
<reference evidence="14 15" key="1">
    <citation type="submission" date="2024-06" db="EMBL/GenBank/DDBJ databases">
        <title>Genomic Encyclopedia of Type Strains, Phase IV (KMG-IV): sequencing the most valuable type-strain genomes for metagenomic binning, comparative biology and taxonomic classification.</title>
        <authorList>
            <person name="Goeker M."/>
        </authorList>
    </citation>
    <scope>NUCLEOTIDE SEQUENCE [LARGE SCALE GENOMIC DNA]</scope>
    <source>
        <strain evidence="14 15">DSM 23520</strain>
    </source>
</reference>
<organism evidence="14 15">
    <name type="scientific">Alkalibacillus flavidus</name>
    <dbReference type="NCBI Taxonomy" id="546021"/>
    <lineage>
        <taxon>Bacteria</taxon>
        <taxon>Bacillati</taxon>
        <taxon>Bacillota</taxon>
        <taxon>Bacilli</taxon>
        <taxon>Bacillales</taxon>
        <taxon>Bacillaceae</taxon>
        <taxon>Alkalibacillus</taxon>
    </lineage>
</organism>
<dbReference type="Proteomes" id="UP001549167">
    <property type="component" value="Unassembled WGS sequence"/>
</dbReference>
<comment type="similarity">
    <text evidence="4 12">Belongs to the DHPS family.</text>
</comment>
<comment type="caution">
    <text evidence="14">The sequence shown here is derived from an EMBL/GenBank/DDBJ whole genome shotgun (WGS) entry which is preliminary data.</text>
</comment>